<dbReference type="SUPFAM" id="SSF55729">
    <property type="entry name" value="Acyl-CoA N-acyltransferases (Nat)"/>
    <property type="match status" value="1"/>
</dbReference>
<reference evidence="2 3" key="2">
    <citation type="submission" date="2020-03" db="EMBL/GenBank/DDBJ databases">
        <title>Kangsaoukella pontilimi gen. nov., sp. nov., a new member of the family Rhodobacteraceae isolated from a tidal mudflat.</title>
        <authorList>
            <person name="Kim I.S."/>
        </authorList>
    </citation>
    <scope>NUCLEOTIDE SEQUENCE [LARGE SCALE GENOMIC DNA]</scope>
    <source>
        <strain evidence="2 3">GH1-50</strain>
    </source>
</reference>
<dbReference type="Gene3D" id="3.40.50.11190">
    <property type="match status" value="1"/>
</dbReference>
<name>A0A7C9IS26_9RHOB</name>
<feature type="domain" description="N-acetyltransferase" evidence="1">
    <location>
        <begin position="336"/>
        <end position="485"/>
    </location>
</feature>
<dbReference type="EMBL" id="WUPT01000003">
    <property type="protein sequence ID" value="MXQ09363.1"/>
    <property type="molecule type" value="Genomic_DNA"/>
</dbReference>
<sequence length="485" mass="52178">MSRPIRIAIHAVAGHAIGTGHFGRSAAVSDALARHPGVEVTLITAPEGEPLARAYFGEGPAILALPDTPDMPVEALGRLSPDALFLDRYGVARDWEHAAAHAGVPLMALDDLAEARDADVILRILPEPDAPKGPRSRVFEGPAWLPLSDHVARRTAPRPVNERAERLNICFGGTDPTGETLPALAALANMTGLTIDAVIGPGTAIDAEALARFGALDHINLHHAPSQADLAALLASADMALGAGGVMLWERLAMGVPSLVITAADNQRPQVSWASERGAIRWLGHHGEVSGADISHAVVTLAADPDARRTMAETGQRIVDGRGAVRIAAALRAMTLTARPVTRADARALYDWRTDEANWRYNRSDADRPAFDDHCRWLDRRLADPDCVFRVIEDRGTPVGVVRFDRVDDTATLSIYLVPEAHGRRLGLPVYMAGEAALVDARPDVRRVTSAIHRENSGSVRLHKDAGFTLSEADDPDWYSAEKRL</sequence>
<accession>A0A7C9IS26</accession>
<protein>
    <submittedName>
        <fullName evidence="2">GNAT family N-acetyltransferase</fullName>
    </submittedName>
</protein>
<keyword evidence="2" id="KW-0808">Transferase</keyword>
<dbReference type="InterPro" id="IPR016181">
    <property type="entry name" value="Acyl_CoA_acyltransferase"/>
</dbReference>
<gene>
    <name evidence="2" type="ORF">GQ651_16070</name>
</gene>
<reference evidence="2 3" key="1">
    <citation type="submission" date="2019-12" db="EMBL/GenBank/DDBJ databases">
        <authorList>
            <person name="Lee S.D."/>
        </authorList>
    </citation>
    <scope>NUCLEOTIDE SEQUENCE [LARGE SCALE GENOMIC DNA]</scope>
    <source>
        <strain evidence="2 3">GH1-50</strain>
    </source>
</reference>
<organism evidence="2 3">
    <name type="scientific">Kangsaoukella pontilimi</name>
    <dbReference type="NCBI Taxonomy" id="2691042"/>
    <lineage>
        <taxon>Bacteria</taxon>
        <taxon>Pseudomonadati</taxon>
        <taxon>Pseudomonadota</taxon>
        <taxon>Alphaproteobacteria</taxon>
        <taxon>Rhodobacterales</taxon>
        <taxon>Paracoccaceae</taxon>
        <taxon>Kangsaoukella</taxon>
    </lineage>
</organism>
<dbReference type="SUPFAM" id="SSF53756">
    <property type="entry name" value="UDP-Glycosyltransferase/glycogen phosphorylase"/>
    <property type="match status" value="1"/>
</dbReference>
<evidence type="ECO:0000313" key="2">
    <source>
        <dbReference type="EMBL" id="MXQ09363.1"/>
    </source>
</evidence>
<evidence type="ECO:0000259" key="1">
    <source>
        <dbReference type="PROSITE" id="PS51186"/>
    </source>
</evidence>
<dbReference type="GO" id="GO:0016747">
    <property type="term" value="F:acyltransferase activity, transferring groups other than amino-acyl groups"/>
    <property type="evidence" value="ECO:0007669"/>
    <property type="project" value="InterPro"/>
</dbReference>
<dbReference type="PROSITE" id="PS51186">
    <property type="entry name" value="GNAT"/>
    <property type="match status" value="1"/>
</dbReference>
<comment type="caution">
    <text evidence="2">The sequence shown here is derived from an EMBL/GenBank/DDBJ whole genome shotgun (WGS) entry which is preliminary data.</text>
</comment>
<dbReference type="RefSeq" id="WP_160765292.1">
    <property type="nucleotide sequence ID" value="NZ_WUPT01000003.1"/>
</dbReference>
<dbReference type="Gene3D" id="3.40.50.2000">
    <property type="entry name" value="Glycogen Phosphorylase B"/>
    <property type="match status" value="1"/>
</dbReference>
<keyword evidence="3" id="KW-1185">Reference proteome</keyword>
<evidence type="ECO:0000313" key="3">
    <source>
        <dbReference type="Proteomes" id="UP000480350"/>
    </source>
</evidence>
<dbReference type="Pfam" id="PF13302">
    <property type="entry name" value="Acetyltransf_3"/>
    <property type="match status" value="1"/>
</dbReference>
<proteinExistence type="predicted"/>
<dbReference type="AlphaFoldDB" id="A0A7C9IS26"/>
<dbReference type="Proteomes" id="UP000480350">
    <property type="component" value="Unassembled WGS sequence"/>
</dbReference>
<dbReference type="Gene3D" id="3.40.630.30">
    <property type="match status" value="1"/>
</dbReference>
<dbReference type="InterPro" id="IPR000182">
    <property type="entry name" value="GNAT_dom"/>
</dbReference>